<dbReference type="OrthoDB" id="416274at2759"/>
<dbReference type="AlphaFoldDB" id="A0A1Q9DA54"/>
<protein>
    <submittedName>
        <fullName evidence="1">Uncharacterized protein</fullName>
    </submittedName>
</protein>
<dbReference type="Proteomes" id="UP000186817">
    <property type="component" value="Unassembled WGS sequence"/>
</dbReference>
<organism evidence="1 2">
    <name type="scientific">Symbiodinium microadriaticum</name>
    <name type="common">Dinoflagellate</name>
    <name type="synonym">Zooxanthella microadriatica</name>
    <dbReference type="NCBI Taxonomy" id="2951"/>
    <lineage>
        <taxon>Eukaryota</taxon>
        <taxon>Sar</taxon>
        <taxon>Alveolata</taxon>
        <taxon>Dinophyceae</taxon>
        <taxon>Suessiales</taxon>
        <taxon>Symbiodiniaceae</taxon>
        <taxon>Symbiodinium</taxon>
    </lineage>
</organism>
<keyword evidence="2" id="KW-1185">Reference proteome</keyword>
<sequence length="188" mass="20610">MAISCSAMSQLREFGAQDCANMLQGFAGQASRSKPVIWLRLRNRASPAFLHPPSMAATTSMARRRLTGHSPQEGLSFGMVADMSLARLAELSTQGAETPESAAAHYGVEHCHESIAQVAYIGKDRSEMGTEMLRQGMRESAGASVRKIESRLLTCIARPDRTPVITHLFLAVKASSLPWQRRLQEGRR</sequence>
<evidence type="ECO:0000313" key="1">
    <source>
        <dbReference type="EMBL" id="OLP92076.1"/>
    </source>
</evidence>
<accession>A0A1Q9DA54</accession>
<proteinExistence type="predicted"/>
<reference evidence="1 2" key="1">
    <citation type="submission" date="2016-02" db="EMBL/GenBank/DDBJ databases">
        <title>Genome analysis of coral dinoflagellate symbionts highlights evolutionary adaptations to a symbiotic lifestyle.</title>
        <authorList>
            <person name="Aranda M."/>
            <person name="Li Y."/>
            <person name="Liew Y.J."/>
            <person name="Baumgarten S."/>
            <person name="Simakov O."/>
            <person name="Wilson M."/>
            <person name="Piel J."/>
            <person name="Ashoor H."/>
            <person name="Bougouffa S."/>
            <person name="Bajic V.B."/>
            <person name="Ryu T."/>
            <person name="Ravasi T."/>
            <person name="Bayer T."/>
            <person name="Micklem G."/>
            <person name="Kim H."/>
            <person name="Bhak J."/>
            <person name="Lajeunesse T.C."/>
            <person name="Voolstra C.R."/>
        </authorList>
    </citation>
    <scope>NUCLEOTIDE SEQUENCE [LARGE SCALE GENOMIC DNA]</scope>
    <source>
        <strain evidence="1 2">CCMP2467</strain>
    </source>
</reference>
<dbReference type="EMBL" id="LSRX01000636">
    <property type="protein sequence ID" value="OLP92076.1"/>
    <property type="molecule type" value="Genomic_DNA"/>
</dbReference>
<name>A0A1Q9DA54_SYMMI</name>
<evidence type="ECO:0000313" key="2">
    <source>
        <dbReference type="Proteomes" id="UP000186817"/>
    </source>
</evidence>
<gene>
    <name evidence="1" type="ORF">AK812_SmicGene26160</name>
</gene>
<comment type="caution">
    <text evidence="1">The sequence shown here is derived from an EMBL/GenBank/DDBJ whole genome shotgun (WGS) entry which is preliminary data.</text>
</comment>